<dbReference type="InterPro" id="IPR049125">
    <property type="entry name" value="FAN1-like_WH"/>
</dbReference>
<feature type="domain" description="VRR-NUC" evidence="11">
    <location>
        <begin position="432"/>
        <end position="546"/>
    </location>
</feature>
<name>A0A261SF52_9BORD</name>
<organism evidence="12 13">
    <name type="scientific">Bordetella genomosp. 1</name>
    <dbReference type="NCBI Taxonomy" id="1395607"/>
    <lineage>
        <taxon>Bacteria</taxon>
        <taxon>Pseudomonadati</taxon>
        <taxon>Pseudomonadota</taxon>
        <taxon>Betaproteobacteria</taxon>
        <taxon>Burkholderiales</taxon>
        <taxon>Alcaligenaceae</taxon>
        <taxon>Bordetella</taxon>
    </lineage>
</organism>
<evidence type="ECO:0000256" key="9">
    <source>
        <dbReference type="ARBA" id="ARBA00022842"/>
    </source>
</evidence>
<evidence type="ECO:0000256" key="5">
    <source>
        <dbReference type="ARBA" id="ARBA00012029"/>
    </source>
</evidence>
<dbReference type="GO" id="GO:0036297">
    <property type="term" value="P:interstrand cross-link repair"/>
    <property type="evidence" value="ECO:0007669"/>
    <property type="project" value="InterPro"/>
</dbReference>
<keyword evidence="9" id="KW-0460">Magnesium</keyword>
<gene>
    <name evidence="12" type="ORF">CEG14_11260</name>
</gene>
<dbReference type="GO" id="GO:0046872">
    <property type="term" value="F:metal ion binding"/>
    <property type="evidence" value="ECO:0007669"/>
    <property type="project" value="UniProtKB-KW"/>
</dbReference>
<evidence type="ECO:0000256" key="2">
    <source>
        <dbReference type="ARBA" id="ARBA00001936"/>
    </source>
</evidence>
<dbReference type="GO" id="GO:0004528">
    <property type="term" value="F:phosphodiesterase I activity"/>
    <property type="evidence" value="ECO:0007669"/>
    <property type="project" value="UniProtKB-EC"/>
</dbReference>
<evidence type="ECO:0000256" key="7">
    <source>
        <dbReference type="ARBA" id="ARBA00022723"/>
    </source>
</evidence>
<evidence type="ECO:0000256" key="8">
    <source>
        <dbReference type="ARBA" id="ARBA00022801"/>
    </source>
</evidence>
<evidence type="ECO:0000256" key="6">
    <source>
        <dbReference type="ARBA" id="ARBA00022722"/>
    </source>
</evidence>
<comment type="cofactor">
    <cofactor evidence="3">
        <name>Mg(2+)</name>
        <dbReference type="ChEBI" id="CHEBI:18420"/>
    </cofactor>
</comment>
<dbReference type="PANTHER" id="PTHR15749">
    <property type="entry name" value="FANCONI-ASSOCIATED NUCLEASE 1"/>
    <property type="match status" value="1"/>
</dbReference>
<dbReference type="InterPro" id="IPR011856">
    <property type="entry name" value="tRNA_endonuc-like_dom_sf"/>
</dbReference>
<dbReference type="SMART" id="SM00990">
    <property type="entry name" value="VRR_NUC"/>
    <property type="match status" value="1"/>
</dbReference>
<keyword evidence="8" id="KW-0378">Hydrolase</keyword>
<sequence>MFPAHRYYYLHNFQHALDWLATRYADVLLPAEQDFLAAFAQLPQPARALAVRLLMRRHRVFRAARLHYEEIGDIAAAAAPLLALGWLRADPELDWPTWAALHTKEELLRRYPAAGARATWRKDALLAALRAHLGGPDLRPCSAWGAAPGEAIWSVEIAGLAERLRLMFFGNLDQSWSEFVLADLGIFQYEPVALDADTRAFRDAADLDTWLGLQAVRDSLDAPEPAPAAELHARIAAWPSSAPWLARKQAKTWFRLGQWCERRADWREAERAYRASAYPGARQRLIRVVERQARHAEAHALALAALADSESEAERQLVARMLPRLARQAEQPPPPRVRAAPPEVFELVLPRPAQASRVEWVARDHLGADDAPVHYVENGLINSLFGLLCWEAIFHPVAGAFFHPFQRGPADLHEAGFRARRAAAFDDCLGALRDGSHRARILARFDEKQGVQSPFVFWGMLRRELLEQALACIAPAHLALWFARLLDDLKTNRSGLPDLVRFWPGEGRYELIEVKGPGDRLQDNQLRWLAYAAEHGLPVRVCHVRWAEADSMAVSP</sequence>
<evidence type="ECO:0000256" key="3">
    <source>
        <dbReference type="ARBA" id="ARBA00001946"/>
    </source>
</evidence>
<reference evidence="12 13" key="1">
    <citation type="submission" date="2017-05" db="EMBL/GenBank/DDBJ databases">
        <title>Complete and WGS of Bordetella genogroups.</title>
        <authorList>
            <person name="Spilker T."/>
            <person name="LiPuma J."/>
        </authorList>
    </citation>
    <scope>NUCLEOTIDE SEQUENCE [LARGE SCALE GENOMIC DNA]</scope>
    <source>
        <strain evidence="12 13">AU17610</strain>
    </source>
</reference>
<dbReference type="InterPro" id="IPR033315">
    <property type="entry name" value="Fan1-like"/>
</dbReference>
<keyword evidence="6" id="KW-0540">Nuclease</keyword>
<dbReference type="InterPro" id="IPR014883">
    <property type="entry name" value="VRR_NUC"/>
</dbReference>
<dbReference type="Pfam" id="PF21315">
    <property type="entry name" value="FAN1_HTH"/>
    <property type="match status" value="1"/>
</dbReference>
<evidence type="ECO:0000259" key="11">
    <source>
        <dbReference type="SMART" id="SM00990"/>
    </source>
</evidence>
<dbReference type="Gene3D" id="3.40.1350.10">
    <property type="match status" value="1"/>
</dbReference>
<comment type="catalytic activity">
    <reaction evidence="1">
        <text>Hydrolytically removes 5'-nucleotides successively from the 3'-hydroxy termini of 3'-hydroxy-terminated oligonucleotides.</text>
        <dbReference type="EC" id="3.1.4.1"/>
    </reaction>
</comment>
<evidence type="ECO:0000256" key="4">
    <source>
        <dbReference type="ARBA" id="ARBA00005533"/>
    </source>
</evidence>
<comment type="cofactor">
    <cofactor evidence="2">
        <name>Mn(2+)</name>
        <dbReference type="ChEBI" id="CHEBI:29035"/>
    </cofactor>
</comment>
<proteinExistence type="inferred from homology"/>
<dbReference type="OrthoDB" id="9803913at2"/>
<evidence type="ECO:0000256" key="10">
    <source>
        <dbReference type="ARBA" id="ARBA00023211"/>
    </source>
</evidence>
<accession>A0A261SF52</accession>
<protein>
    <recommendedName>
        <fullName evidence="5">phosphodiesterase I</fullName>
        <ecNumber evidence="5">3.1.4.1</ecNumber>
    </recommendedName>
</protein>
<dbReference type="RefSeq" id="WP_094826446.1">
    <property type="nucleotide sequence ID" value="NZ_NEVL01000003.1"/>
</dbReference>
<dbReference type="GO" id="GO:0003676">
    <property type="term" value="F:nucleic acid binding"/>
    <property type="evidence" value="ECO:0007669"/>
    <property type="project" value="InterPro"/>
</dbReference>
<dbReference type="Pfam" id="PF08774">
    <property type="entry name" value="VRR_NUC"/>
    <property type="match status" value="1"/>
</dbReference>
<dbReference type="Proteomes" id="UP000217005">
    <property type="component" value="Unassembled WGS sequence"/>
</dbReference>
<keyword evidence="10" id="KW-0464">Manganese</keyword>
<dbReference type="EMBL" id="NEVL01000003">
    <property type="protein sequence ID" value="OZI35637.1"/>
    <property type="molecule type" value="Genomic_DNA"/>
</dbReference>
<comment type="caution">
    <text evidence="12">The sequence shown here is derived from an EMBL/GenBank/DDBJ whole genome shotgun (WGS) entry which is preliminary data.</text>
</comment>
<dbReference type="AlphaFoldDB" id="A0A261SF52"/>
<comment type="similarity">
    <text evidence="4">Belongs to the FAN1 family.</text>
</comment>
<evidence type="ECO:0000313" key="13">
    <source>
        <dbReference type="Proteomes" id="UP000217005"/>
    </source>
</evidence>
<keyword evidence="7" id="KW-0479">Metal-binding</keyword>
<dbReference type="PANTHER" id="PTHR15749:SF4">
    <property type="entry name" value="FANCONI-ASSOCIATED NUCLEASE 1"/>
    <property type="match status" value="1"/>
</dbReference>
<evidence type="ECO:0000256" key="1">
    <source>
        <dbReference type="ARBA" id="ARBA00000983"/>
    </source>
</evidence>
<evidence type="ECO:0000313" key="12">
    <source>
        <dbReference type="EMBL" id="OZI35637.1"/>
    </source>
</evidence>
<dbReference type="EC" id="3.1.4.1" evidence="5"/>